<feature type="chain" id="PRO_5040852883" evidence="1">
    <location>
        <begin position="21"/>
        <end position="138"/>
    </location>
</feature>
<gene>
    <name evidence="2" type="ORF">NUU61_003527</name>
</gene>
<dbReference type="AlphaFoldDB" id="A0A9W9FJH9"/>
<name>A0A9W9FJH9_9EURO</name>
<evidence type="ECO:0000313" key="2">
    <source>
        <dbReference type="EMBL" id="KAJ5101305.1"/>
    </source>
</evidence>
<dbReference type="RefSeq" id="XP_056512136.1">
    <property type="nucleotide sequence ID" value="XM_056654109.1"/>
</dbReference>
<feature type="signal peptide" evidence="1">
    <location>
        <begin position="1"/>
        <end position="20"/>
    </location>
</feature>
<dbReference type="GeneID" id="81393277"/>
<accession>A0A9W9FJH9</accession>
<proteinExistence type="predicted"/>
<sequence length="138" mass="15193">MKFNTTIVLLGAATISTAASIPTSNDTVLEKREESHSSPGCSAEGFAWSSCSETDKPVWSEVWNGKMEKWDWDPNNESNSLWCWLTKDGWHRQKCNNDGTPPSLGEDLSKSDYSCLTKADTAKKGVAPDRVFLGGCTR</sequence>
<organism evidence="2 3">
    <name type="scientific">Penicillium alfredii</name>
    <dbReference type="NCBI Taxonomy" id="1506179"/>
    <lineage>
        <taxon>Eukaryota</taxon>
        <taxon>Fungi</taxon>
        <taxon>Dikarya</taxon>
        <taxon>Ascomycota</taxon>
        <taxon>Pezizomycotina</taxon>
        <taxon>Eurotiomycetes</taxon>
        <taxon>Eurotiomycetidae</taxon>
        <taxon>Eurotiales</taxon>
        <taxon>Aspergillaceae</taxon>
        <taxon>Penicillium</taxon>
    </lineage>
</organism>
<comment type="caution">
    <text evidence="2">The sequence shown here is derived from an EMBL/GenBank/DDBJ whole genome shotgun (WGS) entry which is preliminary data.</text>
</comment>
<evidence type="ECO:0000313" key="3">
    <source>
        <dbReference type="Proteomes" id="UP001141434"/>
    </source>
</evidence>
<dbReference type="EMBL" id="JAPMSZ010000005">
    <property type="protein sequence ID" value="KAJ5101305.1"/>
    <property type="molecule type" value="Genomic_DNA"/>
</dbReference>
<reference evidence="2" key="2">
    <citation type="journal article" date="2023" name="IMA Fungus">
        <title>Comparative genomic study of the Penicillium genus elucidates a diverse pangenome and 15 lateral gene transfer events.</title>
        <authorList>
            <person name="Petersen C."/>
            <person name="Sorensen T."/>
            <person name="Nielsen M.R."/>
            <person name="Sondergaard T.E."/>
            <person name="Sorensen J.L."/>
            <person name="Fitzpatrick D.A."/>
            <person name="Frisvad J.C."/>
            <person name="Nielsen K.L."/>
        </authorList>
    </citation>
    <scope>NUCLEOTIDE SEQUENCE</scope>
    <source>
        <strain evidence="2">IBT 34128</strain>
    </source>
</reference>
<dbReference type="Proteomes" id="UP001141434">
    <property type="component" value="Unassembled WGS sequence"/>
</dbReference>
<keyword evidence="3" id="KW-1185">Reference proteome</keyword>
<evidence type="ECO:0000256" key="1">
    <source>
        <dbReference type="SAM" id="SignalP"/>
    </source>
</evidence>
<protein>
    <submittedName>
        <fullName evidence="2">Uncharacterized protein</fullName>
    </submittedName>
</protein>
<keyword evidence="1" id="KW-0732">Signal</keyword>
<reference evidence="2" key="1">
    <citation type="submission" date="2022-11" db="EMBL/GenBank/DDBJ databases">
        <authorList>
            <person name="Petersen C."/>
        </authorList>
    </citation>
    <scope>NUCLEOTIDE SEQUENCE</scope>
    <source>
        <strain evidence="2">IBT 34128</strain>
    </source>
</reference>